<accession>A0A0C3JK80</accession>
<sequence>MKKGMRTAPPSSSHPGLVRPLRPYLSLAPSTSLYASSLNVLVSIPHPPRSSHRRASYSVPLVWYNLSLLSPPLFARLHLRAQRASPRRPECGVEWMR</sequence>
<dbReference type="InParanoid" id="A0A0C3JK80"/>
<dbReference type="EMBL" id="KN832020">
    <property type="protein sequence ID" value="KIN97991.1"/>
    <property type="molecule type" value="Genomic_DNA"/>
</dbReference>
<reference evidence="2" key="2">
    <citation type="submission" date="2015-01" db="EMBL/GenBank/DDBJ databases">
        <title>Evolutionary Origins and Diversification of the Mycorrhizal Mutualists.</title>
        <authorList>
            <consortium name="DOE Joint Genome Institute"/>
            <consortium name="Mycorrhizal Genomics Consortium"/>
            <person name="Kohler A."/>
            <person name="Kuo A."/>
            <person name="Nagy L.G."/>
            <person name="Floudas D."/>
            <person name="Copeland A."/>
            <person name="Barry K.W."/>
            <person name="Cichocki N."/>
            <person name="Veneault-Fourrey C."/>
            <person name="LaButti K."/>
            <person name="Lindquist E.A."/>
            <person name="Lipzen A."/>
            <person name="Lundell T."/>
            <person name="Morin E."/>
            <person name="Murat C."/>
            <person name="Riley R."/>
            <person name="Ohm R."/>
            <person name="Sun H."/>
            <person name="Tunlid A."/>
            <person name="Henrissat B."/>
            <person name="Grigoriev I.V."/>
            <person name="Hibbett D.S."/>
            <person name="Martin F."/>
        </authorList>
    </citation>
    <scope>NUCLEOTIDE SEQUENCE [LARGE SCALE GENOMIC DNA]</scope>
    <source>
        <strain evidence="2">Marx 270</strain>
    </source>
</reference>
<gene>
    <name evidence="1" type="ORF">M404DRAFT_864725</name>
</gene>
<dbReference type="Proteomes" id="UP000054217">
    <property type="component" value="Unassembled WGS sequence"/>
</dbReference>
<dbReference type="HOGENOM" id="CLU_2347587_0_0_1"/>
<evidence type="ECO:0000313" key="1">
    <source>
        <dbReference type="EMBL" id="KIN97991.1"/>
    </source>
</evidence>
<keyword evidence="2" id="KW-1185">Reference proteome</keyword>
<evidence type="ECO:0000313" key="2">
    <source>
        <dbReference type="Proteomes" id="UP000054217"/>
    </source>
</evidence>
<protein>
    <submittedName>
        <fullName evidence="1">Uncharacterized protein</fullName>
    </submittedName>
</protein>
<name>A0A0C3JK80_PISTI</name>
<proteinExistence type="predicted"/>
<dbReference type="AlphaFoldDB" id="A0A0C3JK80"/>
<organism evidence="1 2">
    <name type="scientific">Pisolithus tinctorius Marx 270</name>
    <dbReference type="NCBI Taxonomy" id="870435"/>
    <lineage>
        <taxon>Eukaryota</taxon>
        <taxon>Fungi</taxon>
        <taxon>Dikarya</taxon>
        <taxon>Basidiomycota</taxon>
        <taxon>Agaricomycotina</taxon>
        <taxon>Agaricomycetes</taxon>
        <taxon>Agaricomycetidae</taxon>
        <taxon>Boletales</taxon>
        <taxon>Sclerodermatineae</taxon>
        <taxon>Pisolithaceae</taxon>
        <taxon>Pisolithus</taxon>
    </lineage>
</organism>
<reference evidence="1 2" key="1">
    <citation type="submission" date="2014-04" db="EMBL/GenBank/DDBJ databases">
        <authorList>
            <consortium name="DOE Joint Genome Institute"/>
            <person name="Kuo A."/>
            <person name="Kohler A."/>
            <person name="Costa M.D."/>
            <person name="Nagy L.G."/>
            <person name="Floudas D."/>
            <person name="Copeland A."/>
            <person name="Barry K.W."/>
            <person name="Cichocki N."/>
            <person name="Veneault-Fourrey C."/>
            <person name="LaButti K."/>
            <person name="Lindquist E.A."/>
            <person name="Lipzen A."/>
            <person name="Lundell T."/>
            <person name="Morin E."/>
            <person name="Murat C."/>
            <person name="Sun H."/>
            <person name="Tunlid A."/>
            <person name="Henrissat B."/>
            <person name="Grigoriev I.V."/>
            <person name="Hibbett D.S."/>
            <person name="Martin F."/>
            <person name="Nordberg H.P."/>
            <person name="Cantor M.N."/>
            <person name="Hua S.X."/>
        </authorList>
    </citation>
    <scope>NUCLEOTIDE SEQUENCE [LARGE SCALE GENOMIC DNA]</scope>
    <source>
        <strain evidence="1 2">Marx 270</strain>
    </source>
</reference>